<accession>A0A259TY39</accession>
<organism evidence="2 3">
    <name type="scientific">Rubricoccus marinus</name>
    <dbReference type="NCBI Taxonomy" id="716817"/>
    <lineage>
        <taxon>Bacteria</taxon>
        <taxon>Pseudomonadati</taxon>
        <taxon>Rhodothermota</taxon>
        <taxon>Rhodothermia</taxon>
        <taxon>Rhodothermales</taxon>
        <taxon>Rubricoccaceae</taxon>
        <taxon>Rubricoccus</taxon>
    </lineage>
</organism>
<dbReference type="NCBIfam" id="TIGR04514">
    <property type="entry name" value="GWxTD_dom"/>
    <property type="match status" value="1"/>
</dbReference>
<dbReference type="InParanoid" id="A0A259TY39"/>
<feature type="chain" id="PRO_5012514522" description="GWxTD domain-containing protein" evidence="1">
    <location>
        <begin position="18"/>
        <end position="677"/>
    </location>
</feature>
<sequence length="677" mass="73857">MRVLVALVLFGAVPAFAQPREEASRVLAEARALIASGDDGAAYRLAGRALDGSPEDVPLLELRLELQQRGVGLTARPPFARRIARRRSAERLLRLDSTSAIAHDEIGRQRLEDYLFDRDFIKVGGGFGDVAMRHGDVLSRNDRRNYRPGTRTQEVRFNRGGRYDLAGLRATYPILGKPGMEDDLREARRSLNAAVRHGGGTYAWPLARLLIAEGEFDALLALGEAQEDDLLRAVALFRLGRTREAAGAFDVAMAAMTEDERRDLDDPARVRPDDPPRDAERFWREQDVRLLTDENERLLEHRARVAEADRLFGWPTELGRGATRGEIYIRYGAPEDRATLSEPFYPGDAHVTQGGDVMGSPRFVVWEYADGPRYVFTDPYWSGDYAIYAPSSLAFSASASADADDYIEQDERLRREMPDASQYVPPTSWPLAVLTTGFKGANGMVDLVVVTGLEADRDADIRSAVFAIRDGTPEAMTETAIESGASGATRTFVTTLAVPPGEVTVVSEVAGEDDEGGWVRERQIAWDYGTGLKLSGLLLATSVDEGRAPEPGEIRRGDAIIRPTPEAVFASGDPVAVYAEVYGLRVRDGLARYSVEAALVPDDGRPGVVQAIGGLFGRGRRRGVAVRIDASSPSADAGIPLLLDASRQRPGAYTLTLAVMDEATGETVETARAVTLR</sequence>
<dbReference type="AlphaFoldDB" id="A0A259TY39"/>
<evidence type="ECO:0000313" key="2">
    <source>
        <dbReference type="EMBL" id="OZC02537.1"/>
    </source>
</evidence>
<dbReference type="OrthoDB" id="1521901at2"/>
<keyword evidence="3" id="KW-1185">Reference proteome</keyword>
<gene>
    <name evidence="2" type="ORF">BSZ36_05835</name>
</gene>
<protein>
    <recommendedName>
        <fullName evidence="4">GWxTD domain-containing protein</fullName>
    </recommendedName>
</protein>
<feature type="signal peptide" evidence="1">
    <location>
        <begin position="1"/>
        <end position="17"/>
    </location>
</feature>
<dbReference type="EMBL" id="MQWB01000001">
    <property type="protein sequence ID" value="OZC02537.1"/>
    <property type="molecule type" value="Genomic_DNA"/>
</dbReference>
<evidence type="ECO:0008006" key="4">
    <source>
        <dbReference type="Google" id="ProtNLM"/>
    </source>
</evidence>
<comment type="caution">
    <text evidence="2">The sequence shown here is derived from an EMBL/GenBank/DDBJ whole genome shotgun (WGS) entry which is preliminary data.</text>
</comment>
<proteinExistence type="predicted"/>
<name>A0A259TY39_9BACT</name>
<dbReference type="InterPro" id="IPR030959">
    <property type="entry name" value="GWxTD_dom"/>
</dbReference>
<reference evidence="2 3" key="1">
    <citation type="submission" date="2016-11" db="EMBL/GenBank/DDBJ databases">
        <title>Study of marine rhodopsin-containing bacteria.</title>
        <authorList>
            <person name="Yoshizawa S."/>
            <person name="Kumagai Y."/>
            <person name="Kogure K."/>
        </authorList>
    </citation>
    <scope>NUCLEOTIDE SEQUENCE [LARGE SCALE GENOMIC DNA]</scope>
    <source>
        <strain evidence="2 3">SG-29</strain>
    </source>
</reference>
<evidence type="ECO:0000313" key="3">
    <source>
        <dbReference type="Proteomes" id="UP000216446"/>
    </source>
</evidence>
<dbReference type="Proteomes" id="UP000216446">
    <property type="component" value="Unassembled WGS sequence"/>
</dbReference>
<dbReference type="RefSeq" id="WP_094546902.1">
    <property type="nucleotide sequence ID" value="NZ_MQWB01000001.1"/>
</dbReference>
<evidence type="ECO:0000256" key="1">
    <source>
        <dbReference type="SAM" id="SignalP"/>
    </source>
</evidence>
<keyword evidence="1" id="KW-0732">Signal</keyword>